<dbReference type="SUPFAM" id="SSF48652">
    <property type="entry name" value="Tetraspanin"/>
    <property type="match status" value="1"/>
</dbReference>
<dbReference type="AlphaFoldDB" id="A0A3Q2DYT9"/>
<sequence>MELEVKIELLKFCFGVLNSIFLVLGLSVMGCGIWILFDTGNFLQVLSSEELRVVASGLFMIGGVVVLISLTGCAGATMEKRFMLLVYLGFLIVLVLGQLFVTFLLLFNRSKIEKSLTESVDQIIFQYGNSSDSSGSRIMDSIQHSAKCCGYKGPADWLNNSFIKTLNLTSPVVAPCSCFSYVQPGGFNSFWCSANSSFSGLGIKNGSKLFTQNCIETIGSWLQGNFLTIIAMDAILILLQIAEVSVAAYLFRMFGKKLVLKKNKALLDQSPDPEDSSPDSGLQNQAFAANEDPTDPNYIPAVDP</sequence>
<dbReference type="InterPro" id="IPR000301">
    <property type="entry name" value="Tetraspanin_animals"/>
</dbReference>
<keyword evidence="4 6" id="KW-1133">Transmembrane helix</keyword>
<dbReference type="InterPro" id="IPR018499">
    <property type="entry name" value="Tetraspanin/Peripherin"/>
</dbReference>
<reference evidence="8" key="2">
    <citation type="submission" date="2025-09" db="UniProtKB">
        <authorList>
            <consortium name="Ensembl"/>
        </authorList>
    </citation>
    <scope>IDENTIFICATION</scope>
</reference>
<keyword evidence="3 6" id="KW-0812">Transmembrane</keyword>
<evidence type="ECO:0000256" key="5">
    <source>
        <dbReference type="ARBA" id="ARBA00023136"/>
    </source>
</evidence>
<dbReference type="PRINTS" id="PR00259">
    <property type="entry name" value="TMFOUR"/>
</dbReference>
<dbReference type="Ensembl" id="ENSCVAT00000002526.1">
    <property type="protein sequence ID" value="ENSCVAP00000025093.1"/>
    <property type="gene ID" value="ENSCVAG00000009604.1"/>
</dbReference>
<feature type="transmembrane region" description="Helical" evidence="6">
    <location>
        <begin position="12"/>
        <end position="37"/>
    </location>
</feature>
<dbReference type="STRING" id="28743.ENSCVAP00000025093"/>
<feature type="region of interest" description="Disordered" evidence="7">
    <location>
        <begin position="268"/>
        <end position="304"/>
    </location>
</feature>
<dbReference type="PIRSF" id="PIRSF002419">
    <property type="entry name" value="Tetraspanin"/>
    <property type="match status" value="1"/>
</dbReference>
<feature type="transmembrane region" description="Helical" evidence="6">
    <location>
        <begin position="226"/>
        <end position="251"/>
    </location>
</feature>
<keyword evidence="5 6" id="KW-0472">Membrane</keyword>
<evidence type="ECO:0000313" key="8">
    <source>
        <dbReference type="Ensembl" id="ENSCVAP00000025093.1"/>
    </source>
</evidence>
<dbReference type="GeneID" id="107094402"/>
<evidence type="ECO:0000256" key="3">
    <source>
        <dbReference type="ARBA" id="ARBA00022692"/>
    </source>
</evidence>
<evidence type="ECO:0000256" key="4">
    <source>
        <dbReference type="ARBA" id="ARBA00022989"/>
    </source>
</evidence>
<dbReference type="PANTHER" id="PTHR19282">
    <property type="entry name" value="TETRASPANIN"/>
    <property type="match status" value="1"/>
</dbReference>
<dbReference type="PANTHER" id="PTHR19282:SF159">
    <property type="entry name" value="TETRASPANIN-15"/>
    <property type="match status" value="1"/>
</dbReference>
<name>A0A3Q2DYT9_CYPVA</name>
<organism evidence="8 9">
    <name type="scientific">Cyprinodon variegatus</name>
    <name type="common">Sheepshead minnow</name>
    <dbReference type="NCBI Taxonomy" id="28743"/>
    <lineage>
        <taxon>Eukaryota</taxon>
        <taxon>Metazoa</taxon>
        <taxon>Chordata</taxon>
        <taxon>Craniata</taxon>
        <taxon>Vertebrata</taxon>
        <taxon>Euteleostomi</taxon>
        <taxon>Actinopterygii</taxon>
        <taxon>Neopterygii</taxon>
        <taxon>Teleostei</taxon>
        <taxon>Neoteleostei</taxon>
        <taxon>Acanthomorphata</taxon>
        <taxon>Ovalentaria</taxon>
        <taxon>Atherinomorphae</taxon>
        <taxon>Cyprinodontiformes</taxon>
        <taxon>Cyprinodontidae</taxon>
        <taxon>Cyprinodon</taxon>
    </lineage>
</organism>
<protein>
    <recommendedName>
        <fullName evidence="6">Tetraspanin</fullName>
    </recommendedName>
</protein>
<keyword evidence="9" id="KW-1185">Reference proteome</keyword>
<dbReference type="Pfam" id="PF00335">
    <property type="entry name" value="Tetraspanin"/>
    <property type="match status" value="1"/>
</dbReference>
<dbReference type="GO" id="GO:0005886">
    <property type="term" value="C:plasma membrane"/>
    <property type="evidence" value="ECO:0007669"/>
    <property type="project" value="TreeGrafter"/>
</dbReference>
<comment type="subcellular location">
    <subcellularLocation>
        <location evidence="1 6">Membrane</location>
        <topology evidence="1 6">Multi-pass membrane protein</topology>
    </subcellularLocation>
</comment>
<dbReference type="Gene3D" id="1.10.1450.10">
    <property type="entry name" value="Tetraspanin"/>
    <property type="match status" value="1"/>
</dbReference>
<dbReference type="KEGG" id="cvg:107094402"/>
<feature type="transmembrane region" description="Helical" evidence="6">
    <location>
        <begin position="84"/>
        <end position="107"/>
    </location>
</feature>
<dbReference type="RefSeq" id="XP_015245461.1">
    <property type="nucleotide sequence ID" value="XM_015389975.1"/>
</dbReference>
<comment type="similarity">
    <text evidence="2 6">Belongs to the tetraspanin (TM4SF) family.</text>
</comment>
<dbReference type="Proteomes" id="UP000265020">
    <property type="component" value="Unassembled WGS sequence"/>
</dbReference>
<evidence type="ECO:0000313" key="9">
    <source>
        <dbReference type="Proteomes" id="UP000265020"/>
    </source>
</evidence>
<evidence type="ECO:0000256" key="1">
    <source>
        <dbReference type="ARBA" id="ARBA00004141"/>
    </source>
</evidence>
<dbReference type="OMA" id="IFACSAW"/>
<dbReference type="InterPro" id="IPR008952">
    <property type="entry name" value="Tetraspanin_EC2_sf"/>
</dbReference>
<dbReference type="OrthoDB" id="6361633at2759"/>
<proteinExistence type="inferred from homology"/>
<feature type="transmembrane region" description="Helical" evidence="6">
    <location>
        <begin position="57"/>
        <end position="77"/>
    </location>
</feature>
<accession>A0A3Q2DYT9</accession>
<reference evidence="8" key="1">
    <citation type="submission" date="2025-08" db="UniProtKB">
        <authorList>
            <consortium name="Ensembl"/>
        </authorList>
    </citation>
    <scope>IDENTIFICATION</scope>
</reference>
<dbReference type="GeneTree" id="ENSGT00940000167105"/>
<dbReference type="PROSITE" id="PS51257">
    <property type="entry name" value="PROKAR_LIPOPROTEIN"/>
    <property type="match status" value="1"/>
</dbReference>
<evidence type="ECO:0000256" key="2">
    <source>
        <dbReference type="ARBA" id="ARBA00006840"/>
    </source>
</evidence>
<evidence type="ECO:0000256" key="6">
    <source>
        <dbReference type="RuleBase" id="RU361218"/>
    </source>
</evidence>
<evidence type="ECO:0000256" key="7">
    <source>
        <dbReference type="SAM" id="MobiDB-lite"/>
    </source>
</evidence>